<gene>
    <name evidence="2" type="ORF">PHY01_06790</name>
</gene>
<evidence type="ECO:0000259" key="1">
    <source>
        <dbReference type="Pfam" id="PF13462"/>
    </source>
</evidence>
<feature type="domain" description="Thioredoxin-like fold" evidence="1">
    <location>
        <begin position="11"/>
        <end position="156"/>
    </location>
</feature>
<dbReference type="InterPro" id="IPR036249">
    <property type="entry name" value="Thioredoxin-like_sf"/>
</dbReference>
<dbReference type="AlphaFoldDB" id="A0A4Y3WLY9"/>
<accession>A0A4Y3WLY9</accession>
<dbReference type="CDD" id="cd02972">
    <property type="entry name" value="DsbA_family"/>
    <property type="match status" value="1"/>
</dbReference>
<organism evidence="2 3">
    <name type="scientific">Pseudonocardia hydrocarbonoxydans</name>
    <dbReference type="NCBI Taxonomy" id="76726"/>
    <lineage>
        <taxon>Bacteria</taxon>
        <taxon>Bacillati</taxon>
        <taxon>Actinomycetota</taxon>
        <taxon>Actinomycetes</taxon>
        <taxon>Pseudonocardiales</taxon>
        <taxon>Pseudonocardiaceae</taxon>
        <taxon>Pseudonocardia</taxon>
    </lineage>
</organism>
<dbReference type="Gene3D" id="3.40.30.10">
    <property type="entry name" value="Glutaredoxin"/>
    <property type="match status" value="1"/>
</dbReference>
<sequence length="175" mass="18405">MGDGIVVGLGPVEVEAYIDFACPFCRQFELMAGPTLDRLLEDQLITFVRHPMDFLDAVSTTGYSTRAAAAAAAASDAGMFHEYARTLFANQPPEGGPGLTDGQLVQLGQEIGITGEQFPETVRRGTYLPWPPFVTQRAIGRGIGGTPSVFVDGVAIPARPGPILTAVQAAIDGAV</sequence>
<comment type="caution">
    <text evidence="2">The sequence shown here is derived from an EMBL/GenBank/DDBJ whole genome shotgun (WGS) entry which is preliminary data.</text>
</comment>
<dbReference type="SUPFAM" id="SSF52833">
    <property type="entry name" value="Thioredoxin-like"/>
    <property type="match status" value="1"/>
</dbReference>
<keyword evidence="3" id="KW-1185">Reference proteome</keyword>
<dbReference type="Pfam" id="PF13462">
    <property type="entry name" value="Thioredoxin_4"/>
    <property type="match status" value="1"/>
</dbReference>
<name>A0A4Y3WLY9_9PSEU</name>
<evidence type="ECO:0000313" key="2">
    <source>
        <dbReference type="EMBL" id="GEC18396.1"/>
    </source>
</evidence>
<evidence type="ECO:0000313" key="3">
    <source>
        <dbReference type="Proteomes" id="UP000320338"/>
    </source>
</evidence>
<dbReference type="Proteomes" id="UP000320338">
    <property type="component" value="Unassembled WGS sequence"/>
</dbReference>
<dbReference type="EMBL" id="BJNG01000005">
    <property type="protein sequence ID" value="GEC18396.1"/>
    <property type="molecule type" value="Genomic_DNA"/>
</dbReference>
<reference evidence="2 3" key="1">
    <citation type="submission" date="2019-06" db="EMBL/GenBank/DDBJ databases">
        <title>Whole genome shotgun sequence of Pseudonocardia hydrocarbonoxydans NBRC 14498.</title>
        <authorList>
            <person name="Hosoyama A."/>
            <person name="Uohara A."/>
            <person name="Ohji S."/>
            <person name="Ichikawa N."/>
        </authorList>
    </citation>
    <scope>NUCLEOTIDE SEQUENCE [LARGE SCALE GENOMIC DNA]</scope>
    <source>
        <strain evidence="2 3">NBRC 14498</strain>
    </source>
</reference>
<protein>
    <recommendedName>
        <fullName evidence="1">Thioredoxin-like fold domain-containing protein</fullName>
    </recommendedName>
</protein>
<dbReference type="InterPro" id="IPR012336">
    <property type="entry name" value="Thioredoxin-like_fold"/>
</dbReference>
<proteinExistence type="predicted"/>